<evidence type="ECO:0000313" key="1">
    <source>
        <dbReference type="EMBL" id="MBW4666450.1"/>
    </source>
</evidence>
<dbReference type="Proteomes" id="UP000729701">
    <property type="component" value="Unassembled WGS sequence"/>
</dbReference>
<accession>A0A951UT28</accession>
<name>A0A951UT28_9CYAN</name>
<dbReference type="EMBL" id="JAHHGZ010000003">
    <property type="protein sequence ID" value="MBW4666450.1"/>
    <property type="molecule type" value="Genomic_DNA"/>
</dbReference>
<evidence type="ECO:0000313" key="2">
    <source>
        <dbReference type="Proteomes" id="UP000729701"/>
    </source>
</evidence>
<organism evidence="1 2">
    <name type="scientific">Cyanomargarita calcarea GSE-NOS-MK-12-04C</name>
    <dbReference type="NCBI Taxonomy" id="2839659"/>
    <lineage>
        <taxon>Bacteria</taxon>
        <taxon>Bacillati</taxon>
        <taxon>Cyanobacteriota</taxon>
        <taxon>Cyanophyceae</taxon>
        <taxon>Nostocales</taxon>
        <taxon>Cyanomargaritaceae</taxon>
        <taxon>Cyanomargarita</taxon>
    </lineage>
</organism>
<sequence length="147" mass="15468">MSANVTVIAKDTAIAVHSSQTVVQVIPQKTAIAIFPNASVGGTSQASRIKIPFSYGDATPKIIAAAVGLIKRASIIILVPFNVPSLLSLGDDLNSDRLINKYVNNPMAIAEYETSPLVQYLSSTQIKLVIALGEGCTQGNGFVILEV</sequence>
<proteinExistence type="predicted"/>
<reference evidence="1" key="2">
    <citation type="journal article" date="2022" name="Microbiol. Resour. Announc.">
        <title>Metagenome Sequencing to Explore Phylogenomics of Terrestrial Cyanobacteria.</title>
        <authorList>
            <person name="Ward R.D."/>
            <person name="Stajich J.E."/>
            <person name="Johansen J.R."/>
            <person name="Huntemann M."/>
            <person name="Clum A."/>
            <person name="Foster B."/>
            <person name="Foster B."/>
            <person name="Roux S."/>
            <person name="Palaniappan K."/>
            <person name="Varghese N."/>
            <person name="Mukherjee S."/>
            <person name="Reddy T.B.K."/>
            <person name="Daum C."/>
            <person name="Copeland A."/>
            <person name="Chen I.A."/>
            <person name="Ivanova N.N."/>
            <person name="Kyrpides N.C."/>
            <person name="Shapiro N."/>
            <person name="Eloe-Fadrosh E.A."/>
            <person name="Pietrasiak N."/>
        </authorList>
    </citation>
    <scope>NUCLEOTIDE SEQUENCE</scope>
    <source>
        <strain evidence="1">GSE-NOS-MK-12-04C</strain>
    </source>
</reference>
<comment type="caution">
    <text evidence="1">The sequence shown here is derived from an EMBL/GenBank/DDBJ whole genome shotgun (WGS) entry which is preliminary data.</text>
</comment>
<gene>
    <name evidence="1" type="ORF">KME60_03140</name>
</gene>
<reference evidence="1" key="1">
    <citation type="submission" date="2021-05" db="EMBL/GenBank/DDBJ databases">
        <authorList>
            <person name="Pietrasiak N."/>
            <person name="Ward R."/>
            <person name="Stajich J.E."/>
            <person name="Kurbessoian T."/>
        </authorList>
    </citation>
    <scope>NUCLEOTIDE SEQUENCE</scope>
    <source>
        <strain evidence="1">GSE-NOS-MK-12-04C</strain>
    </source>
</reference>
<protein>
    <submittedName>
        <fullName evidence="1">Uncharacterized protein</fullName>
    </submittedName>
</protein>
<dbReference type="AlphaFoldDB" id="A0A951UT28"/>